<dbReference type="OrthoDB" id="5420410at2759"/>
<sequence length="266" mass="28607">MQSESAPPPGGFVPPAAGLLSPTPSTASSPAAASLPAPRRTPLRPGGNREDQVRRDLEEALLSISRRYVKKFSGPDPAGPIVGFTTFSEVAAALSQVVDTLWRSGTPILQIPFLLRICGDFTQFVRSFPPAPTATFQLLGKLDHCFASLLCGKDIVTQETLPGFENGLRGGMTMTDMVRCRSLVEQTRVLIVEIMSSDESDDDDEDYDAGYGEDDDDDDDDDMNDLDADDDEDGPLASVHLDAARVFENTIIQLNNRLGDGGLAST</sequence>
<gene>
    <name evidence="2" type="ORF">A9K55_008156</name>
</gene>
<feature type="compositionally biased region" description="Acidic residues" evidence="1">
    <location>
        <begin position="199"/>
        <end position="234"/>
    </location>
</feature>
<feature type="compositionally biased region" description="Low complexity" evidence="1">
    <location>
        <begin position="13"/>
        <end position="45"/>
    </location>
</feature>
<dbReference type="InterPro" id="IPR031349">
    <property type="entry name" value="Tfb6"/>
</dbReference>
<evidence type="ECO:0000256" key="1">
    <source>
        <dbReference type="SAM" id="MobiDB-lite"/>
    </source>
</evidence>
<dbReference type="VEuPathDB" id="FungiDB:CCM_06751"/>
<dbReference type="PANTHER" id="PTHR37781">
    <property type="entry name" value="TFIIH COMPLEX SUBUNIT"/>
    <property type="match status" value="1"/>
</dbReference>
<feature type="compositionally biased region" description="Pro residues" evidence="1">
    <location>
        <begin position="1"/>
        <end position="12"/>
    </location>
</feature>
<dbReference type="GO" id="GO:0005675">
    <property type="term" value="C:transcription factor TFIIH holo complex"/>
    <property type="evidence" value="ECO:0007669"/>
    <property type="project" value="TreeGrafter"/>
</dbReference>
<name>A0A2H4SHV2_CORMI</name>
<dbReference type="AlphaFoldDB" id="A0A2H4SHV2"/>
<dbReference type="EMBL" id="CP023324">
    <property type="protein sequence ID" value="ATY62670.1"/>
    <property type="molecule type" value="Genomic_DNA"/>
</dbReference>
<dbReference type="PANTHER" id="PTHR37781:SF1">
    <property type="entry name" value="ADR380WP"/>
    <property type="match status" value="1"/>
</dbReference>
<dbReference type="VEuPathDB" id="FungiDB:A9K55_008156"/>
<evidence type="ECO:0000313" key="2">
    <source>
        <dbReference type="EMBL" id="ATY62670.1"/>
    </source>
</evidence>
<dbReference type="SUPFAM" id="SSF48371">
    <property type="entry name" value="ARM repeat"/>
    <property type="match status" value="1"/>
</dbReference>
<accession>A0A2H4SHV2</accession>
<organism evidence="2 3">
    <name type="scientific">Cordyceps militaris</name>
    <name type="common">Caterpillar fungus</name>
    <name type="synonym">Clavaria militaris</name>
    <dbReference type="NCBI Taxonomy" id="73501"/>
    <lineage>
        <taxon>Eukaryota</taxon>
        <taxon>Fungi</taxon>
        <taxon>Dikarya</taxon>
        <taxon>Ascomycota</taxon>
        <taxon>Pezizomycotina</taxon>
        <taxon>Sordariomycetes</taxon>
        <taxon>Hypocreomycetidae</taxon>
        <taxon>Hypocreales</taxon>
        <taxon>Cordycipitaceae</taxon>
        <taxon>Cordyceps</taxon>
    </lineage>
</organism>
<dbReference type="Proteomes" id="UP000323067">
    <property type="component" value="Chromosome vii"/>
</dbReference>
<dbReference type="Pfam" id="PF17110">
    <property type="entry name" value="TFB6"/>
    <property type="match status" value="1"/>
</dbReference>
<evidence type="ECO:0000313" key="3">
    <source>
        <dbReference type="Proteomes" id="UP000323067"/>
    </source>
</evidence>
<proteinExistence type="predicted"/>
<dbReference type="InterPro" id="IPR016024">
    <property type="entry name" value="ARM-type_fold"/>
</dbReference>
<feature type="region of interest" description="Disordered" evidence="1">
    <location>
        <begin position="1"/>
        <end position="52"/>
    </location>
</feature>
<protein>
    <submittedName>
        <fullName evidence="2">Meiotic recombination DMC1</fullName>
    </submittedName>
</protein>
<feature type="region of interest" description="Disordered" evidence="1">
    <location>
        <begin position="199"/>
        <end position="239"/>
    </location>
</feature>
<reference evidence="2 3" key="1">
    <citation type="journal article" date="2017" name="BMC Genomics">
        <title>Chromosome level assembly and secondary metabolite potential of the parasitic fungus Cordyceps militaris.</title>
        <authorList>
            <person name="Kramer G.J."/>
            <person name="Nodwell J.R."/>
        </authorList>
    </citation>
    <scope>NUCLEOTIDE SEQUENCE [LARGE SCALE GENOMIC DNA]</scope>
    <source>
        <strain evidence="2 3">ATCC 34164</strain>
    </source>
</reference>